<protein>
    <submittedName>
        <fullName evidence="2">Uncharacterized protein</fullName>
    </submittedName>
</protein>
<feature type="transmembrane region" description="Helical" evidence="1">
    <location>
        <begin position="28"/>
        <end position="51"/>
    </location>
</feature>
<reference evidence="2 3" key="1">
    <citation type="submission" date="2018-02" db="EMBL/GenBank/DDBJ databases">
        <title>The genomes of Aspergillus section Nigri reveals drivers in fungal speciation.</title>
        <authorList>
            <consortium name="DOE Joint Genome Institute"/>
            <person name="Vesth T.C."/>
            <person name="Nybo J."/>
            <person name="Theobald S."/>
            <person name="Brandl J."/>
            <person name="Frisvad J.C."/>
            <person name="Nielsen K.F."/>
            <person name="Lyhne E.K."/>
            <person name="Kogle M.E."/>
            <person name="Kuo A."/>
            <person name="Riley R."/>
            <person name="Clum A."/>
            <person name="Nolan M."/>
            <person name="Lipzen A."/>
            <person name="Salamov A."/>
            <person name="Henrissat B."/>
            <person name="Wiebenga A."/>
            <person name="De vries R.P."/>
            <person name="Grigoriev I.V."/>
            <person name="Mortensen U.H."/>
            <person name="Andersen M.R."/>
            <person name="Baker S.E."/>
        </authorList>
    </citation>
    <scope>NUCLEOTIDE SEQUENCE [LARGE SCALE GENOMIC DNA]</scope>
    <source>
        <strain evidence="2 3">CBS 121057</strain>
    </source>
</reference>
<proteinExistence type="predicted"/>
<feature type="transmembrane region" description="Helical" evidence="1">
    <location>
        <begin position="63"/>
        <end position="82"/>
    </location>
</feature>
<dbReference type="VEuPathDB" id="FungiDB:BO78DRAFT_219233"/>
<dbReference type="EMBL" id="KZ826322">
    <property type="protein sequence ID" value="PYI10378.1"/>
    <property type="molecule type" value="Genomic_DNA"/>
</dbReference>
<sequence>MFEKILFFKSLLHCTTELLGTSHSGFVLSTWAVLVRVLLVFGFFFFISFFFPLLSLPLLKNSFFILFFSFLFSIFHSLYVIFSEVDCEGPVQSSLVLSFLRLIFFSQVYGYTSLDHVEPVWKSNSKI</sequence>
<keyword evidence="1" id="KW-0812">Transmembrane</keyword>
<dbReference type="AlphaFoldDB" id="A0A319ET87"/>
<organism evidence="2 3">
    <name type="scientific">Aspergillus sclerotiicarbonarius (strain CBS 121057 / IBT 28362)</name>
    <dbReference type="NCBI Taxonomy" id="1448318"/>
    <lineage>
        <taxon>Eukaryota</taxon>
        <taxon>Fungi</taxon>
        <taxon>Dikarya</taxon>
        <taxon>Ascomycota</taxon>
        <taxon>Pezizomycotina</taxon>
        <taxon>Eurotiomycetes</taxon>
        <taxon>Eurotiomycetidae</taxon>
        <taxon>Eurotiales</taxon>
        <taxon>Aspergillaceae</taxon>
        <taxon>Aspergillus</taxon>
        <taxon>Aspergillus subgen. Circumdati</taxon>
    </lineage>
</organism>
<gene>
    <name evidence="2" type="ORF">BO78DRAFT_219233</name>
</gene>
<dbReference type="Proteomes" id="UP000248423">
    <property type="component" value="Unassembled WGS sequence"/>
</dbReference>
<evidence type="ECO:0000313" key="3">
    <source>
        <dbReference type="Proteomes" id="UP000248423"/>
    </source>
</evidence>
<evidence type="ECO:0000256" key="1">
    <source>
        <dbReference type="SAM" id="Phobius"/>
    </source>
</evidence>
<keyword evidence="3" id="KW-1185">Reference proteome</keyword>
<evidence type="ECO:0000313" key="2">
    <source>
        <dbReference type="EMBL" id="PYI10378.1"/>
    </source>
</evidence>
<keyword evidence="1" id="KW-1133">Transmembrane helix</keyword>
<keyword evidence="1" id="KW-0472">Membrane</keyword>
<name>A0A319ET87_ASPSB</name>
<accession>A0A319ET87</accession>